<dbReference type="GO" id="GO:0003677">
    <property type="term" value="F:DNA binding"/>
    <property type="evidence" value="ECO:0007669"/>
    <property type="project" value="UniProtKB-KW"/>
</dbReference>
<dbReference type="Gene3D" id="1.10.10.10">
    <property type="entry name" value="Winged helix-like DNA-binding domain superfamily/Winged helix DNA-binding domain"/>
    <property type="match status" value="1"/>
</dbReference>
<name>A0A3E0HA48_9GAMM</name>
<dbReference type="CDD" id="cd00092">
    <property type="entry name" value="HTH_CRP"/>
    <property type="match status" value="1"/>
</dbReference>
<comment type="caution">
    <text evidence="6">The sequence shown here is derived from an EMBL/GenBank/DDBJ whole genome shotgun (WGS) entry which is preliminary data.</text>
</comment>
<organism evidence="6 7">
    <name type="scientific">Paraperlucidibaca baekdonensis</name>
    <dbReference type="NCBI Taxonomy" id="748120"/>
    <lineage>
        <taxon>Bacteria</taxon>
        <taxon>Pseudomonadati</taxon>
        <taxon>Pseudomonadota</taxon>
        <taxon>Gammaproteobacteria</taxon>
        <taxon>Moraxellales</taxon>
        <taxon>Moraxellaceae</taxon>
        <taxon>Paraperlucidibaca</taxon>
    </lineage>
</organism>
<keyword evidence="7" id="KW-1185">Reference proteome</keyword>
<dbReference type="OrthoDB" id="7643467at2"/>
<dbReference type="AlphaFoldDB" id="A0A3E0HA48"/>
<sequence>MSLHPAATRCLDCGLQKLCFPPSFDESALTRISQLVAQPSAFSKHDTVYRLGDPMTALYAVRSGALKTSMLLASGEEQITGFYLPGEVIGLDNMGQSHCASTATALEKTTLCELPVSGISRLSQQLPELQGHLFQIMSTELRADYQRLHLMAQASAEVRVVSFILGLSARQQQRHLAAHELRLAMSRADLGNHLGLALETVSRVLSQLAADGLIEVHGKQLRILHAEALAARVQASCHE</sequence>
<dbReference type="InterPro" id="IPR012318">
    <property type="entry name" value="HTH_CRP"/>
</dbReference>
<reference evidence="6 7" key="1">
    <citation type="submission" date="2018-08" db="EMBL/GenBank/DDBJ databases">
        <title>Genomic Encyclopedia of Type Strains, Phase IV (KMG-IV): sequencing the most valuable type-strain genomes for metagenomic binning, comparative biology and taxonomic classification.</title>
        <authorList>
            <person name="Goeker M."/>
        </authorList>
    </citation>
    <scope>NUCLEOTIDE SEQUENCE [LARGE SCALE GENOMIC DNA]</scope>
    <source>
        <strain evidence="6 7">DSM 26022</strain>
    </source>
</reference>
<dbReference type="Pfam" id="PF13545">
    <property type="entry name" value="HTH_Crp_2"/>
    <property type="match status" value="1"/>
</dbReference>
<dbReference type="CDD" id="cd00038">
    <property type="entry name" value="CAP_ED"/>
    <property type="match status" value="1"/>
</dbReference>
<dbReference type="EMBL" id="QUNR01000001">
    <property type="protein sequence ID" value="REH40547.1"/>
    <property type="molecule type" value="Genomic_DNA"/>
</dbReference>
<dbReference type="SMART" id="SM00100">
    <property type="entry name" value="cNMP"/>
    <property type="match status" value="1"/>
</dbReference>
<keyword evidence="2" id="KW-0238">DNA-binding</keyword>
<protein>
    <submittedName>
        <fullName evidence="6">CRP/FNR family transcriptional regulator</fullName>
    </submittedName>
</protein>
<dbReference type="PANTHER" id="PTHR24567:SF75">
    <property type="entry name" value="FUMARATE AND NITRATE REDUCTION REGULATORY PROTEIN"/>
    <property type="match status" value="1"/>
</dbReference>
<dbReference type="GO" id="GO:0005829">
    <property type="term" value="C:cytosol"/>
    <property type="evidence" value="ECO:0007669"/>
    <property type="project" value="TreeGrafter"/>
</dbReference>
<dbReference type="SMART" id="SM00419">
    <property type="entry name" value="HTH_CRP"/>
    <property type="match status" value="1"/>
</dbReference>
<dbReference type="InterPro" id="IPR000595">
    <property type="entry name" value="cNMP-bd_dom"/>
</dbReference>
<keyword evidence="3" id="KW-0804">Transcription</keyword>
<feature type="domain" description="HTH crp-type" evidence="5">
    <location>
        <begin position="154"/>
        <end position="227"/>
    </location>
</feature>
<dbReference type="InterPro" id="IPR050397">
    <property type="entry name" value="Env_Response_Regulators"/>
</dbReference>
<dbReference type="InterPro" id="IPR018490">
    <property type="entry name" value="cNMP-bd_dom_sf"/>
</dbReference>
<keyword evidence="1" id="KW-0805">Transcription regulation</keyword>
<dbReference type="Proteomes" id="UP000256774">
    <property type="component" value="Unassembled WGS sequence"/>
</dbReference>
<dbReference type="PROSITE" id="PS51063">
    <property type="entry name" value="HTH_CRP_2"/>
    <property type="match status" value="1"/>
</dbReference>
<dbReference type="PRINTS" id="PR00034">
    <property type="entry name" value="HTHCRP"/>
</dbReference>
<evidence type="ECO:0000313" key="7">
    <source>
        <dbReference type="Proteomes" id="UP000256774"/>
    </source>
</evidence>
<evidence type="ECO:0000256" key="1">
    <source>
        <dbReference type="ARBA" id="ARBA00023015"/>
    </source>
</evidence>
<gene>
    <name evidence="6" type="ORF">DFR26_0748</name>
</gene>
<dbReference type="SUPFAM" id="SSF51206">
    <property type="entry name" value="cAMP-binding domain-like"/>
    <property type="match status" value="1"/>
</dbReference>
<dbReference type="FunFam" id="1.10.10.10:FF:000028">
    <property type="entry name" value="Fumarate/nitrate reduction transcriptional regulator Fnr"/>
    <property type="match status" value="1"/>
</dbReference>
<evidence type="ECO:0000259" key="5">
    <source>
        <dbReference type="PROSITE" id="PS51063"/>
    </source>
</evidence>
<evidence type="ECO:0000313" key="6">
    <source>
        <dbReference type="EMBL" id="REH40547.1"/>
    </source>
</evidence>
<evidence type="ECO:0000259" key="4">
    <source>
        <dbReference type="PROSITE" id="PS50042"/>
    </source>
</evidence>
<dbReference type="InterPro" id="IPR036390">
    <property type="entry name" value="WH_DNA-bd_sf"/>
</dbReference>
<accession>A0A3E0HA48</accession>
<dbReference type="Pfam" id="PF00027">
    <property type="entry name" value="cNMP_binding"/>
    <property type="match status" value="1"/>
</dbReference>
<dbReference type="SUPFAM" id="SSF46785">
    <property type="entry name" value="Winged helix' DNA-binding domain"/>
    <property type="match status" value="1"/>
</dbReference>
<evidence type="ECO:0000256" key="3">
    <source>
        <dbReference type="ARBA" id="ARBA00023163"/>
    </source>
</evidence>
<proteinExistence type="predicted"/>
<feature type="domain" description="Cyclic nucleotide-binding" evidence="4">
    <location>
        <begin position="20"/>
        <end position="90"/>
    </location>
</feature>
<dbReference type="InterPro" id="IPR036388">
    <property type="entry name" value="WH-like_DNA-bd_sf"/>
</dbReference>
<dbReference type="RefSeq" id="WP_116207574.1">
    <property type="nucleotide sequence ID" value="NZ_QUNR01000001.1"/>
</dbReference>
<evidence type="ECO:0000256" key="2">
    <source>
        <dbReference type="ARBA" id="ARBA00023125"/>
    </source>
</evidence>
<dbReference type="PROSITE" id="PS50042">
    <property type="entry name" value="CNMP_BINDING_3"/>
    <property type="match status" value="1"/>
</dbReference>
<dbReference type="Gene3D" id="2.60.120.10">
    <property type="entry name" value="Jelly Rolls"/>
    <property type="match status" value="1"/>
</dbReference>
<dbReference type="InterPro" id="IPR014710">
    <property type="entry name" value="RmlC-like_jellyroll"/>
</dbReference>
<dbReference type="GO" id="GO:0003700">
    <property type="term" value="F:DNA-binding transcription factor activity"/>
    <property type="evidence" value="ECO:0007669"/>
    <property type="project" value="TreeGrafter"/>
</dbReference>
<dbReference type="PANTHER" id="PTHR24567">
    <property type="entry name" value="CRP FAMILY TRANSCRIPTIONAL REGULATORY PROTEIN"/>
    <property type="match status" value="1"/>
</dbReference>